<evidence type="ECO:0000313" key="2">
    <source>
        <dbReference type="EMBL" id="KAL0489176.1"/>
    </source>
</evidence>
<reference evidence="2 3" key="1">
    <citation type="submission" date="2024-03" db="EMBL/GenBank/DDBJ databases">
        <title>The Acrasis kona genome and developmental transcriptomes reveal deep origins of eukaryotic multicellular pathways.</title>
        <authorList>
            <person name="Sheikh S."/>
            <person name="Fu C.-J."/>
            <person name="Brown M.W."/>
            <person name="Baldauf S.L."/>
        </authorList>
    </citation>
    <scope>NUCLEOTIDE SEQUENCE [LARGE SCALE GENOMIC DNA]</scope>
    <source>
        <strain evidence="2 3">ATCC MYA-3509</strain>
    </source>
</reference>
<dbReference type="PANTHER" id="PTHR35313:SF1">
    <property type="entry name" value="NO EXINE FORMATION 1"/>
    <property type="match status" value="1"/>
</dbReference>
<comment type="caution">
    <text evidence="2">The sequence shown here is derived from an EMBL/GenBank/DDBJ whole genome shotgun (WGS) entry which is preliminary data.</text>
</comment>
<dbReference type="PANTHER" id="PTHR35313">
    <property type="entry name" value="NO EXINE FORMATION 1"/>
    <property type="match status" value="1"/>
</dbReference>
<keyword evidence="3" id="KW-1185">Reference proteome</keyword>
<feature type="transmembrane region" description="Helical" evidence="1">
    <location>
        <begin position="153"/>
        <end position="171"/>
    </location>
</feature>
<feature type="transmembrane region" description="Helical" evidence="1">
    <location>
        <begin position="79"/>
        <end position="96"/>
    </location>
</feature>
<feature type="transmembrane region" description="Helical" evidence="1">
    <location>
        <begin position="129"/>
        <end position="147"/>
    </location>
</feature>
<evidence type="ECO:0008006" key="4">
    <source>
        <dbReference type="Google" id="ProtNLM"/>
    </source>
</evidence>
<feature type="transmembrane region" description="Helical" evidence="1">
    <location>
        <begin position="398"/>
        <end position="420"/>
    </location>
</feature>
<feature type="transmembrane region" description="Helical" evidence="1">
    <location>
        <begin position="12"/>
        <end position="30"/>
    </location>
</feature>
<feature type="transmembrane region" description="Helical" evidence="1">
    <location>
        <begin position="183"/>
        <end position="202"/>
    </location>
</feature>
<dbReference type="EMBL" id="JAOPGA020001523">
    <property type="protein sequence ID" value="KAL0489176.1"/>
    <property type="molecule type" value="Genomic_DNA"/>
</dbReference>
<feature type="transmembrane region" description="Helical" evidence="1">
    <location>
        <begin position="251"/>
        <end position="269"/>
    </location>
</feature>
<organism evidence="2 3">
    <name type="scientific">Acrasis kona</name>
    <dbReference type="NCBI Taxonomy" id="1008807"/>
    <lineage>
        <taxon>Eukaryota</taxon>
        <taxon>Discoba</taxon>
        <taxon>Heterolobosea</taxon>
        <taxon>Tetramitia</taxon>
        <taxon>Eutetramitia</taxon>
        <taxon>Acrasidae</taxon>
        <taxon>Acrasis</taxon>
    </lineage>
</organism>
<evidence type="ECO:0000256" key="1">
    <source>
        <dbReference type="SAM" id="Phobius"/>
    </source>
</evidence>
<feature type="transmembrane region" description="Helical" evidence="1">
    <location>
        <begin position="373"/>
        <end position="392"/>
    </location>
</feature>
<protein>
    <recommendedName>
        <fullName evidence="4">Dolichol kinase</fullName>
    </recommendedName>
</protein>
<dbReference type="AlphaFoldDB" id="A0AAW2ZH89"/>
<dbReference type="Proteomes" id="UP001431209">
    <property type="component" value="Unassembled WGS sequence"/>
</dbReference>
<gene>
    <name evidence="2" type="ORF">AKO1_013701</name>
</gene>
<feature type="transmembrane region" description="Helical" evidence="1">
    <location>
        <begin position="222"/>
        <end position="239"/>
    </location>
</feature>
<feature type="transmembrane region" description="Helical" evidence="1">
    <location>
        <begin position="510"/>
        <end position="527"/>
    </location>
</feature>
<keyword evidence="1" id="KW-1133">Transmembrane helix</keyword>
<feature type="transmembrane region" description="Helical" evidence="1">
    <location>
        <begin position="573"/>
        <end position="592"/>
    </location>
</feature>
<feature type="transmembrane region" description="Helical" evidence="1">
    <location>
        <begin position="102"/>
        <end position="122"/>
    </location>
</feature>
<sequence length="627" mass="70740">MTTAFLFTHNWNQFIASAALFITMLFHWLVKNFWFLQFDVTFAQLTFNITHLTYLMILFVALCAACVPMTINKVPGTQIVLITTSLLLCVLEQLLHPVDLNYSSFLVLFTSGVGVCMSHSLFTDDKISTNTCAILLSIYLSKISILMAPYQHLSIIATFIALVPLARIYLYSHQEEKMTQTQAWIYLTCCGISLFITRHIVIERLLMMVVDVGYYPITTSRVMGGFLFVWGLCILPLSVSLMPKNVLIQRVNLYVSAMGIIWVFIAPTMDFISIGSESESTLKMGVSELVPWCLMVTVALMMASWLELIHINKHKFYRVFIYAVYGLMAGICFNHAYLRSASWLTMIAMTTSFLIASFVIYTAHFRSNHSLCLTLYSCFIACLPVSILSLYVGDSEFVVNHVVAIIGIHCIINVFIAILIKFKLSGSPLIAGKQRLQDGPSNKNVDAVPGSLELAIASNEATIVSHVLAVGLVMWLSPLKYELYLIVSGLYLLLSRDSKVFNRLQDEHRYTVCLAIMQSFLMAFFARDCAHMFATSQEPVIFDFLSKLLLFMLGAPSQIFAMSFLYRLRRPDVRYVLLSLPLSIFVCLWSAWDGWNSLYYVGLTGVGEALLQLFVTSQFVRQSSILM</sequence>
<evidence type="ECO:0000313" key="3">
    <source>
        <dbReference type="Proteomes" id="UP001431209"/>
    </source>
</evidence>
<feature type="transmembrane region" description="Helical" evidence="1">
    <location>
        <begin position="289"/>
        <end position="309"/>
    </location>
</feature>
<feature type="transmembrane region" description="Helical" evidence="1">
    <location>
        <begin position="316"/>
        <end position="337"/>
    </location>
</feature>
<accession>A0AAW2ZH89</accession>
<keyword evidence="1" id="KW-0472">Membrane</keyword>
<feature type="transmembrane region" description="Helical" evidence="1">
    <location>
        <begin position="42"/>
        <end position="67"/>
    </location>
</feature>
<keyword evidence="1" id="KW-0812">Transmembrane</keyword>
<proteinExistence type="predicted"/>
<name>A0AAW2ZH89_9EUKA</name>
<feature type="transmembrane region" description="Helical" evidence="1">
    <location>
        <begin position="343"/>
        <end position="361"/>
    </location>
</feature>
<feature type="transmembrane region" description="Helical" evidence="1">
    <location>
        <begin position="547"/>
        <end position="566"/>
    </location>
</feature>